<gene>
    <name evidence="4" type="ORF">CHARACLAT_011532</name>
</gene>
<sequence>MENFKDLLQKLHEVHEREVEVLQMKVKELSNKKGCDSKRMEELFTRNQQMKEQHRLLTENIKTLENRLRAGLCDRCTVTQEVAKRRQQEYEASRIQSLQHISLLAGEMTNLRKENLKLKDDITNLRAMLESRGEPSVNNSCSADIKPKMSPDLSPSGAVALVSPTISSSNSQPADSDVRVKTEADHRGEETECRQLKGTHRSSFEVYKPHSTSTLSSWKMEHRITRAGERSFEALDQHHVPIHPSPLRKKSPSSPGGEVKTSRPVIHAPIPCHPKRLKSGPVSLPWSSDWVSVAAAGTSNTLQTSSSRLHLPHFTNLIPPSLPAIPKRHTVGSPWQKPSTPLSPKEPTVVFTFRRKPDNTENETRPLEKKEDPPSIAQKISGEALRDSCDGPLDLSDHAKSKPNQPANDDSPIALQCQGGIQRSPDRNVNMLIPVSSPSLVALPSSSSTTQVKQQEQEPTNDHNHEVKDQQQKEEAVGKTEQSNRKNVPVLTLSLRPAVVRLETLTSALHKQESISSNGKPKCPSIVSPCASSASSQSSSSANEAESSLDEQEDKSGLGQETKPNCKRKRPRVETETDRDSDTN</sequence>
<feature type="domain" description="DNA endonuclease Ctp1 N-terminal" evidence="3">
    <location>
        <begin position="4"/>
        <end position="122"/>
    </location>
</feature>
<feature type="region of interest" description="Disordered" evidence="2">
    <location>
        <begin position="325"/>
        <end position="497"/>
    </location>
</feature>
<feature type="region of interest" description="Disordered" evidence="2">
    <location>
        <begin position="242"/>
        <end position="274"/>
    </location>
</feature>
<dbReference type="EMBL" id="JAHUTJ010033562">
    <property type="protein sequence ID" value="MED6277268.1"/>
    <property type="molecule type" value="Genomic_DNA"/>
</dbReference>
<proteinExistence type="predicted"/>
<feature type="compositionally biased region" description="Basic and acidic residues" evidence="2">
    <location>
        <begin position="176"/>
        <end position="195"/>
    </location>
</feature>
<feature type="region of interest" description="Disordered" evidence="2">
    <location>
        <begin position="510"/>
        <end position="584"/>
    </location>
</feature>
<feature type="region of interest" description="Disordered" evidence="2">
    <location>
        <begin position="132"/>
        <end position="196"/>
    </location>
</feature>
<dbReference type="Proteomes" id="UP001352852">
    <property type="component" value="Unassembled WGS sequence"/>
</dbReference>
<feature type="compositionally biased region" description="Basic and acidic residues" evidence="2">
    <location>
        <begin position="572"/>
        <end position="584"/>
    </location>
</feature>
<dbReference type="InterPro" id="IPR033316">
    <property type="entry name" value="RBBP8-like"/>
</dbReference>
<dbReference type="PANTHER" id="PTHR15107">
    <property type="entry name" value="RETINOBLASTOMA BINDING PROTEIN 8"/>
    <property type="match status" value="1"/>
</dbReference>
<evidence type="ECO:0000313" key="5">
    <source>
        <dbReference type="Proteomes" id="UP001352852"/>
    </source>
</evidence>
<feature type="compositionally biased region" description="Polar residues" evidence="2">
    <location>
        <begin position="510"/>
        <end position="519"/>
    </location>
</feature>
<feature type="compositionally biased region" description="Low complexity" evidence="2">
    <location>
        <begin position="434"/>
        <end position="448"/>
    </location>
</feature>
<name>A0ABU7DQB3_9TELE</name>
<feature type="compositionally biased region" description="Basic and acidic residues" evidence="2">
    <location>
        <begin position="460"/>
        <end position="484"/>
    </location>
</feature>
<comment type="caution">
    <text evidence="4">The sequence shown here is derived from an EMBL/GenBank/DDBJ whole genome shotgun (WGS) entry which is preliminary data.</text>
</comment>
<feature type="compositionally biased region" description="Low complexity" evidence="2">
    <location>
        <begin position="531"/>
        <end position="546"/>
    </location>
</feature>
<accession>A0ABU7DQB3</accession>
<feature type="compositionally biased region" description="Polar residues" evidence="2">
    <location>
        <begin position="449"/>
        <end position="458"/>
    </location>
</feature>
<keyword evidence="1" id="KW-0175">Coiled coil</keyword>
<dbReference type="Pfam" id="PF10482">
    <property type="entry name" value="CtIP_N"/>
    <property type="match status" value="1"/>
</dbReference>
<evidence type="ECO:0000313" key="4">
    <source>
        <dbReference type="EMBL" id="MED6277268.1"/>
    </source>
</evidence>
<reference evidence="4 5" key="1">
    <citation type="submission" date="2021-06" db="EMBL/GenBank/DDBJ databases">
        <authorList>
            <person name="Palmer J.M."/>
        </authorList>
    </citation>
    <scope>NUCLEOTIDE SEQUENCE [LARGE SCALE GENOMIC DNA]</scope>
    <source>
        <strain evidence="4 5">CL_MEX2019</strain>
        <tissue evidence="4">Muscle</tissue>
    </source>
</reference>
<feature type="compositionally biased region" description="Polar residues" evidence="2">
    <location>
        <begin position="164"/>
        <end position="174"/>
    </location>
</feature>
<feature type="compositionally biased region" description="Basic and acidic residues" evidence="2">
    <location>
        <begin position="384"/>
        <end position="400"/>
    </location>
</feature>
<evidence type="ECO:0000256" key="1">
    <source>
        <dbReference type="SAM" id="Coils"/>
    </source>
</evidence>
<evidence type="ECO:0000256" key="2">
    <source>
        <dbReference type="SAM" id="MobiDB-lite"/>
    </source>
</evidence>
<keyword evidence="5" id="KW-1185">Reference proteome</keyword>
<protein>
    <recommendedName>
        <fullName evidence="3">DNA endonuclease Ctp1 N-terminal domain-containing protein</fullName>
    </recommendedName>
</protein>
<dbReference type="PANTHER" id="PTHR15107:SF0">
    <property type="entry name" value="DNA ENDONUCLEASE ACTIVATOR CTP1 C-TERMINAL DOMAIN-CONTAINING PROTEIN"/>
    <property type="match status" value="1"/>
</dbReference>
<feature type="compositionally biased region" description="Basic and acidic residues" evidence="2">
    <location>
        <begin position="355"/>
        <end position="373"/>
    </location>
</feature>
<organism evidence="4 5">
    <name type="scientific">Characodon lateralis</name>
    <dbReference type="NCBI Taxonomy" id="208331"/>
    <lineage>
        <taxon>Eukaryota</taxon>
        <taxon>Metazoa</taxon>
        <taxon>Chordata</taxon>
        <taxon>Craniata</taxon>
        <taxon>Vertebrata</taxon>
        <taxon>Euteleostomi</taxon>
        <taxon>Actinopterygii</taxon>
        <taxon>Neopterygii</taxon>
        <taxon>Teleostei</taxon>
        <taxon>Neoteleostei</taxon>
        <taxon>Acanthomorphata</taxon>
        <taxon>Ovalentaria</taxon>
        <taxon>Atherinomorphae</taxon>
        <taxon>Cyprinodontiformes</taxon>
        <taxon>Goodeidae</taxon>
        <taxon>Characodon</taxon>
    </lineage>
</organism>
<evidence type="ECO:0000259" key="3">
    <source>
        <dbReference type="Pfam" id="PF10482"/>
    </source>
</evidence>
<dbReference type="InterPro" id="IPR019518">
    <property type="entry name" value="CtIP_N"/>
</dbReference>
<feature type="coiled-coil region" evidence="1">
    <location>
        <begin position="5"/>
        <end position="67"/>
    </location>
</feature>
<feature type="non-terminal residue" evidence="4">
    <location>
        <position position="584"/>
    </location>
</feature>